<dbReference type="AlphaFoldDB" id="A0A2W4ZI84"/>
<evidence type="ECO:0000313" key="2">
    <source>
        <dbReference type="Proteomes" id="UP000249557"/>
    </source>
</evidence>
<reference evidence="1 2" key="1">
    <citation type="submission" date="2017-08" db="EMBL/GenBank/DDBJ databases">
        <title>Infants hospitalized years apart are colonized by the same room-sourced microbial strains.</title>
        <authorList>
            <person name="Brooks B."/>
            <person name="Olm M.R."/>
            <person name="Firek B.A."/>
            <person name="Baker R."/>
            <person name="Thomas B.C."/>
            <person name="Morowitz M.J."/>
            <person name="Banfield J.F."/>
        </authorList>
    </citation>
    <scope>NUCLEOTIDE SEQUENCE [LARGE SCALE GENOMIC DNA]</scope>
    <source>
        <strain evidence="1">S2_018_000_R2_104</strain>
    </source>
</reference>
<sequence>MSHDAMGHGGEKMEAVDARNTVKLALEPAAALKAGKTTQVTVKLNAATDGKPLTFDDLKEAHTKKLHLLVIDPSLSDYHHIHPVAGKNPGEYVFDFTPLKNDSYRVWADVIPVATDKQEYVQADMGSPAEEKASIDKATSMTATVEGYTFTLSLDGEPKAGAPVMGSVTVSKDGQPFTQLEPVMGAFAHVVGFTEDYNSVLHVHPMGKEPSSDAERGGPKLEFHIEPEKAGFVKLFAQVRIGGKDIFAPFGITVK</sequence>
<evidence type="ECO:0000313" key="1">
    <source>
        <dbReference type="EMBL" id="PZO81396.1"/>
    </source>
</evidence>
<accession>A0A2W4ZI84</accession>
<organism evidence="1 2">
    <name type="scientific">Micavibrio aeruginosavorus</name>
    <dbReference type="NCBI Taxonomy" id="349221"/>
    <lineage>
        <taxon>Bacteria</taxon>
        <taxon>Pseudomonadati</taxon>
        <taxon>Bdellovibrionota</taxon>
        <taxon>Bdellovibrionia</taxon>
        <taxon>Bdellovibrionales</taxon>
        <taxon>Pseudobdellovibrionaceae</taxon>
        <taxon>Micavibrio</taxon>
    </lineage>
</organism>
<proteinExistence type="predicted"/>
<evidence type="ECO:0008006" key="3">
    <source>
        <dbReference type="Google" id="ProtNLM"/>
    </source>
</evidence>
<dbReference type="Proteomes" id="UP000249557">
    <property type="component" value="Unassembled WGS sequence"/>
</dbReference>
<dbReference type="EMBL" id="QFNK01000306">
    <property type="protein sequence ID" value="PZO81396.1"/>
    <property type="molecule type" value="Genomic_DNA"/>
</dbReference>
<comment type="caution">
    <text evidence="1">The sequence shown here is derived from an EMBL/GenBank/DDBJ whole genome shotgun (WGS) entry which is preliminary data.</text>
</comment>
<protein>
    <recommendedName>
        <fullName evidence="3">Secreted protein</fullName>
    </recommendedName>
</protein>
<name>A0A2W4ZI84_9BACT</name>
<gene>
    <name evidence="1" type="ORF">DI626_10885</name>
</gene>